<proteinExistence type="predicted"/>
<reference evidence="2 3" key="1">
    <citation type="journal article" date="2015" name="Genome Announc.">
        <title>Whole-Genome Sequence of Leptospira interrogans Serovar Hardjo Subtype Hardjoprajitno Strain Norma, Isolated from Cattle in a Leptospirosis Outbreak in Brazil.</title>
        <authorList>
            <person name="Cosate M.R."/>
            <person name="Soares S.C."/>
            <person name="Mendes T.A."/>
            <person name="Raittz R.T."/>
            <person name="Moreira E.C."/>
            <person name="Leite R."/>
            <person name="Fernandes G.R."/>
            <person name="Haddad J.P."/>
            <person name="Ortega J.M."/>
        </authorList>
    </citation>
    <scope>NUCLEOTIDE SEQUENCE [LARGE SCALE GENOMIC DNA]</scope>
    <source>
        <strain evidence="2 3">Norma</strain>
    </source>
</reference>
<evidence type="ECO:0000313" key="3">
    <source>
        <dbReference type="Proteomes" id="UP000056502"/>
    </source>
</evidence>
<evidence type="ECO:0000313" key="2">
    <source>
        <dbReference type="EMBL" id="ALE39121.1"/>
    </source>
</evidence>
<feature type="domain" description="CD-NTase-associated protein 12/Pycsar effector protein TIR" evidence="1">
    <location>
        <begin position="244"/>
        <end position="356"/>
    </location>
</feature>
<dbReference type="PATRIC" id="fig|1279460.3.peg.1943"/>
<organism evidence="2">
    <name type="scientific">Leptospira interrogans serovar Hardjo str. Norma</name>
    <dbReference type="NCBI Taxonomy" id="1279460"/>
    <lineage>
        <taxon>Bacteria</taxon>
        <taxon>Pseudomonadati</taxon>
        <taxon>Spirochaetota</taxon>
        <taxon>Spirochaetia</taxon>
        <taxon>Leptospirales</taxon>
        <taxon>Leptospiraceae</taxon>
        <taxon>Leptospira</taxon>
    </lineage>
</organism>
<dbReference type="InterPro" id="IPR019302">
    <property type="entry name" value="CAP12/PCTIR_TIR_dom"/>
</dbReference>
<dbReference type="Proteomes" id="UP000056502">
    <property type="component" value="Chromosome I"/>
</dbReference>
<name>A0A0M3TLI0_LEPIR</name>
<dbReference type="EMBL" id="CP012603">
    <property type="protein sequence ID" value="ALE39121.1"/>
    <property type="molecule type" value="Genomic_DNA"/>
</dbReference>
<gene>
    <name evidence="2" type="ORF">G436_1933</name>
</gene>
<dbReference type="AlphaFoldDB" id="A0A0M3TLI0"/>
<evidence type="ECO:0000259" key="1">
    <source>
        <dbReference type="Pfam" id="PF10137"/>
    </source>
</evidence>
<sequence length="378" mass="42995">MTPNEIMIKSILQNLENNQNDLAAALTAFKSVSVQAEVQKLKDAVQIVSAAWSDSWLGYQSTVYIRDFEPKTIGDFFDPECGLMAIFGSRTTNRWVAYEFKDVMNFIWRMAATDREVIEAAVARNEQTFSDVRDSVESTLDVLTDNHDSSTLQEFKTKLHEIKNKLPVLQSIQALRPNQFRSRDDRALKEGPQTPPHIQVQAFIVEWSSTATALTELSKLCKRVISYVSLRQGDNHMTTSSGDRIFIGHGGSRVWKDLKDFLQDRLRLKWEEFSREPAAGISTKERLEQMLNSATFAFIVMTAEDEQPDSSVQARQNVVHEAGLFQGRLGFHRAIILLEEGCVEFSNIVGLTQIRFPKGDISARFEEIRRVLEREGIK</sequence>
<dbReference type="GO" id="GO:0050135">
    <property type="term" value="F:NADP+ nucleosidase activity"/>
    <property type="evidence" value="ECO:0007669"/>
    <property type="project" value="InterPro"/>
</dbReference>
<accession>A0A0M3TLI0</accession>
<dbReference type="Pfam" id="PF10137">
    <property type="entry name" value="CAP12-PCTIR_TIR"/>
    <property type="match status" value="1"/>
</dbReference>
<protein>
    <recommendedName>
        <fullName evidence="1">CD-NTase-associated protein 12/Pycsar effector protein TIR domain-containing protein</fullName>
    </recommendedName>
</protein>